<dbReference type="PROSITE" id="PS51387">
    <property type="entry name" value="FAD_PCMH"/>
    <property type="match status" value="1"/>
</dbReference>
<dbReference type="InterPro" id="IPR004113">
    <property type="entry name" value="FAD-bd_oxidored_4_C"/>
</dbReference>
<dbReference type="GO" id="GO:0071949">
    <property type="term" value="F:FAD binding"/>
    <property type="evidence" value="ECO:0007669"/>
    <property type="project" value="InterPro"/>
</dbReference>
<dbReference type="GO" id="GO:0022904">
    <property type="term" value="P:respiratory electron transport chain"/>
    <property type="evidence" value="ECO:0007669"/>
    <property type="project" value="TreeGrafter"/>
</dbReference>
<feature type="domain" description="FAD-binding PCMH-type" evidence="4">
    <location>
        <begin position="37"/>
        <end position="218"/>
    </location>
</feature>
<evidence type="ECO:0000256" key="1">
    <source>
        <dbReference type="ARBA" id="ARBA00008000"/>
    </source>
</evidence>
<dbReference type="InterPro" id="IPR036318">
    <property type="entry name" value="FAD-bd_PCMH-like_sf"/>
</dbReference>
<name>A0A840ZJQ9_9HYPH</name>
<dbReference type="AlphaFoldDB" id="A0A840ZJQ9"/>
<sequence length="474" mass="50207">MSQSDDLEPFRALLGATGVLTEPGMIRPYCRDHRELMEGATPAVLRPRTVEEVQGLVRLARSGGFGLVPQGGNTGYVGGATPEPGRRQCVVSLERMARIRSVDPLGFTLACDAGTILAEAQAAAAGHGLFLPLSLGSEGSCRLGGNIGTNAGGLQVLRYGMTRDLVLGIEAVLADGSLFSDMRHLRKNNIGIDLKQAFIGAEGALGIVTGVVLKLWPAQAHRATAWLQLAADAPVPEIAATVRRETADLASTFELISAASLALVGEMRGADPGLQAGPGGAVLLELQSSSARIPLEEVLLGTLEELLERGFLEDAVLAQSEAQRRAMWTIRETIPEAEKHAGGSVKHDIAVPVSRIADFLERGGALLAERLPGVRLSFYGHVGDGNIHYNLVVPPGEDRLAFTRAIEAGIAHDLYALAAELGGSFSAEYGIGRFKRDLLARYSDETRLALLAGVKNAFDPDGVMNAGIWFAQDR</sequence>
<evidence type="ECO:0000313" key="5">
    <source>
        <dbReference type="EMBL" id="MBB5757187.1"/>
    </source>
</evidence>
<dbReference type="InterPro" id="IPR016164">
    <property type="entry name" value="FAD-linked_Oxase-like_C"/>
</dbReference>
<dbReference type="InterPro" id="IPR016167">
    <property type="entry name" value="FAD-bd_PCMH_sub1"/>
</dbReference>
<dbReference type="PANTHER" id="PTHR43716">
    <property type="entry name" value="D-2-HYDROXYGLUTARATE DEHYDROGENASE, MITOCHONDRIAL"/>
    <property type="match status" value="1"/>
</dbReference>
<keyword evidence="6" id="KW-1185">Reference proteome</keyword>
<dbReference type="SUPFAM" id="SSF55103">
    <property type="entry name" value="FAD-linked oxidases, C-terminal domain"/>
    <property type="match status" value="1"/>
</dbReference>
<dbReference type="PANTHER" id="PTHR43716:SF2">
    <property type="entry name" value="BLL6224 PROTEIN"/>
    <property type="match status" value="1"/>
</dbReference>
<dbReference type="Gene3D" id="3.30.70.2190">
    <property type="match status" value="1"/>
</dbReference>
<dbReference type="GO" id="GO:0003824">
    <property type="term" value="F:catalytic activity"/>
    <property type="evidence" value="ECO:0007669"/>
    <property type="project" value="InterPro"/>
</dbReference>
<comment type="caution">
    <text evidence="5">The sequence shown here is derived from an EMBL/GenBank/DDBJ whole genome shotgun (WGS) entry which is preliminary data.</text>
</comment>
<gene>
    <name evidence="5" type="ORF">HNR00_001898</name>
</gene>
<dbReference type="Pfam" id="PF02913">
    <property type="entry name" value="FAD-oxidase_C"/>
    <property type="match status" value="1"/>
</dbReference>
<dbReference type="InterPro" id="IPR006094">
    <property type="entry name" value="Oxid_FAD_bind_N"/>
</dbReference>
<dbReference type="InterPro" id="IPR016169">
    <property type="entry name" value="FAD-bd_PCMH_sub2"/>
</dbReference>
<evidence type="ECO:0000313" key="6">
    <source>
        <dbReference type="Proteomes" id="UP000583454"/>
    </source>
</evidence>
<dbReference type="Gene3D" id="3.30.465.10">
    <property type="match status" value="1"/>
</dbReference>
<dbReference type="Gene3D" id="1.10.45.10">
    <property type="entry name" value="Vanillyl-alcohol Oxidase, Chain A, domain 4"/>
    <property type="match status" value="1"/>
</dbReference>
<keyword evidence="2" id="KW-0285">Flavoprotein</keyword>
<keyword evidence="3" id="KW-0274">FAD</keyword>
<evidence type="ECO:0000256" key="2">
    <source>
        <dbReference type="ARBA" id="ARBA00022630"/>
    </source>
</evidence>
<dbReference type="EMBL" id="JACHOP010000006">
    <property type="protein sequence ID" value="MBB5757187.1"/>
    <property type="molecule type" value="Genomic_DNA"/>
</dbReference>
<protein>
    <submittedName>
        <fullName evidence="5">FAD/FMN-containing dehydrogenase</fullName>
    </submittedName>
</protein>
<dbReference type="InterPro" id="IPR016166">
    <property type="entry name" value="FAD-bd_PCMH"/>
</dbReference>
<dbReference type="Proteomes" id="UP000583454">
    <property type="component" value="Unassembled WGS sequence"/>
</dbReference>
<dbReference type="InterPro" id="IPR016171">
    <property type="entry name" value="Vanillyl_alc_oxidase_C-sub2"/>
</dbReference>
<reference evidence="5 6" key="1">
    <citation type="submission" date="2020-08" db="EMBL/GenBank/DDBJ databases">
        <title>Genomic Encyclopedia of Type Strains, Phase IV (KMG-IV): sequencing the most valuable type-strain genomes for metagenomic binning, comparative biology and taxonomic classification.</title>
        <authorList>
            <person name="Goeker M."/>
        </authorList>
    </citation>
    <scope>NUCLEOTIDE SEQUENCE [LARGE SCALE GENOMIC DNA]</scope>
    <source>
        <strain evidence="5 6">DSM 2163</strain>
    </source>
</reference>
<organism evidence="5 6">
    <name type="scientific">Methylorubrum rhodinum</name>
    <dbReference type="NCBI Taxonomy" id="29428"/>
    <lineage>
        <taxon>Bacteria</taxon>
        <taxon>Pseudomonadati</taxon>
        <taxon>Pseudomonadota</taxon>
        <taxon>Alphaproteobacteria</taxon>
        <taxon>Hyphomicrobiales</taxon>
        <taxon>Methylobacteriaceae</taxon>
        <taxon>Methylorubrum</taxon>
    </lineage>
</organism>
<accession>A0A840ZJQ9</accession>
<dbReference type="RefSeq" id="WP_183568372.1">
    <property type="nucleotide sequence ID" value="NZ_JACHOP010000006.1"/>
</dbReference>
<proteinExistence type="inferred from homology"/>
<dbReference type="Gene3D" id="3.30.70.2740">
    <property type="match status" value="1"/>
</dbReference>
<evidence type="ECO:0000259" key="4">
    <source>
        <dbReference type="PROSITE" id="PS51387"/>
    </source>
</evidence>
<dbReference type="Gene3D" id="3.30.43.10">
    <property type="entry name" value="Uridine Diphospho-n-acetylenolpyruvylglucosamine Reductase, domain 2"/>
    <property type="match status" value="1"/>
</dbReference>
<comment type="similarity">
    <text evidence="1">Belongs to the FAD-binding oxidoreductase/transferase type 4 family.</text>
</comment>
<dbReference type="InterPro" id="IPR051264">
    <property type="entry name" value="FAD-oxidored/transferase_4"/>
</dbReference>
<evidence type="ECO:0000256" key="3">
    <source>
        <dbReference type="ARBA" id="ARBA00022827"/>
    </source>
</evidence>
<dbReference type="SUPFAM" id="SSF56176">
    <property type="entry name" value="FAD-binding/transporter-associated domain-like"/>
    <property type="match status" value="1"/>
</dbReference>
<dbReference type="Pfam" id="PF01565">
    <property type="entry name" value="FAD_binding_4"/>
    <property type="match status" value="1"/>
</dbReference>